<accession>A0A2T3IGU3</accession>
<dbReference type="EMBL" id="PYMK01000020">
    <property type="protein sequence ID" value="PSU26365.1"/>
    <property type="molecule type" value="Genomic_DNA"/>
</dbReference>
<dbReference type="Proteomes" id="UP000240254">
    <property type="component" value="Unassembled WGS sequence"/>
</dbReference>
<evidence type="ECO:0000313" key="2">
    <source>
        <dbReference type="Proteomes" id="UP000240254"/>
    </source>
</evidence>
<dbReference type="AlphaFoldDB" id="A0A2T3IGU3"/>
<evidence type="ECO:0000313" key="1">
    <source>
        <dbReference type="EMBL" id="PSU26365.1"/>
    </source>
</evidence>
<reference evidence="1 2" key="1">
    <citation type="submission" date="2018-03" db="EMBL/GenBank/DDBJ databases">
        <title>Whole genome sequencing of Histamine producing bacteria.</title>
        <authorList>
            <person name="Butler K."/>
        </authorList>
    </citation>
    <scope>NUCLEOTIDE SEQUENCE [LARGE SCALE GENOMIC DNA]</scope>
    <source>
        <strain evidence="1 2">BS2</strain>
    </source>
</reference>
<organism evidence="1 2">
    <name type="scientific">Photobacterium aquimaris</name>
    <dbReference type="NCBI Taxonomy" id="512643"/>
    <lineage>
        <taxon>Bacteria</taxon>
        <taxon>Pseudomonadati</taxon>
        <taxon>Pseudomonadota</taxon>
        <taxon>Gammaproteobacteria</taxon>
        <taxon>Vibrionales</taxon>
        <taxon>Vibrionaceae</taxon>
        <taxon>Photobacterium</taxon>
    </lineage>
</organism>
<sequence length="100" mass="11768">MICTCLKCGENSPLESNLSDSLCSNCGGNEYSVVWTVPVKDPRPENLKAAYEQLIFHPSLKKWDREFLENNWFRPFNKMSDKQKLWLEQVYSRYEDDLSL</sequence>
<name>A0A2T3IGU3_9GAMM</name>
<gene>
    <name evidence="1" type="ORF">CTM88_16325</name>
</gene>
<comment type="caution">
    <text evidence="1">The sequence shown here is derived from an EMBL/GenBank/DDBJ whole genome shotgun (WGS) entry which is preliminary data.</text>
</comment>
<protein>
    <submittedName>
        <fullName evidence="1">Uncharacterized protein</fullName>
    </submittedName>
</protein>
<proteinExistence type="predicted"/>